<proteinExistence type="predicted"/>
<protein>
    <submittedName>
        <fullName evidence="2">Uncharacterized protein</fullName>
    </submittedName>
</protein>
<name>A0AAV0C8B1_9ASTE</name>
<feature type="region of interest" description="Disordered" evidence="1">
    <location>
        <begin position="21"/>
        <end position="64"/>
    </location>
</feature>
<keyword evidence="3" id="KW-1185">Reference proteome</keyword>
<sequence length="105" mass="11651">MALVSREECSLESSYILPLNGAGRAHTGEAKEDENGKEEAISSSADPFVLSKSPSPPPISTPAARLARSKIKSKVMMRTMRKKKDFSKLICFVKQFDLSHYVIMF</sequence>
<accession>A0AAV0C8B1</accession>
<dbReference type="AlphaFoldDB" id="A0AAV0C8B1"/>
<evidence type="ECO:0000313" key="3">
    <source>
        <dbReference type="Proteomes" id="UP001152523"/>
    </source>
</evidence>
<reference evidence="2" key="1">
    <citation type="submission" date="2022-07" db="EMBL/GenBank/DDBJ databases">
        <authorList>
            <person name="Macas J."/>
            <person name="Novak P."/>
            <person name="Neumann P."/>
        </authorList>
    </citation>
    <scope>NUCLEOTIDE SEQUENCE</scope>
</reference>
<comment type="caution">
    <text evidence="2">The sequence shown here is derived from an EMBL/GenBank/DDBJ whole genome shotgun (WGS) entry which is preliminary data.</text>
</comment>
<dbReference type="EMBL" id="CAMAPF010000011">
    <property type="protein sequence ID" value="CAH9064517.1"/>
    <property type="molecule type" value="Genomic_DNA"/>
</dbReference>
<evidence type="ECO:0000256" key="1">
    <source>
        <dbReference type="SAM" id="MobiDB-lite"/>
    </source>
</evidence>
<evidence type="ECO:0000313" key="2">
    <source>
        <dbReference type="EMBL" id="CAH9064517.1"/>
    </source>
</evidence>
<organism evidence="2 3">
    <name type="scientific">Cuscuta epithymum</name>
    <dbReference type="NCBI Taxonomy" id="186058"/>
    <lineage>
        <taxon>Eukaryota</taxon>
        <taxon>Viridiplantae</taxon>
        <taxon>Streptophyta</taxon>
        <taxon>Embryophyta</taxon>
        <taxon>Tracheophyta</taxon>
        <taxon>Spermatophyta</taxon>
        <taxon>Magnoliopsida</taxon>
        <taxon>eudicotyledons</taxon>
        <taxon>Gunneridae</taxon>
        <taxon>Pentapetalae</taxon>
        <taxon>asterids</taxon>
        <taxon>lamiids</taxon>
        <taxon>Solanales</taxon>
        <taxon>Convolvulaceae</taxon>
        <taxon>Cuscuteae</taxon>
        <taxon>Cuscuta</taxon>
        <taxon>Cuscuta subgen. Cuscuta</taxon>
    </lineage>
</organism>
<dbReference type="Proteomes" id="UP001152523">
    <property type="component" value="Unassembled WGS sequence"/>
</dbReference>
<gene>
    <name evidence="2" type="ORF">CEPIT_LOCUS2130</name>
</gene>
<feature type="compositionally biased region" description="Basic and acidic residues" evidence="1">
    <location>
        <begin position="26"/>
        <end position="40"/>
    </location>
</feature>